<dbReference type="CDD" id="cd00609">
    <property type="entry name" value="AAT_like"/>
    <property type="match status" value="1"/>
</dbReference>
<dbReference type="EC" id="4.4.1.13" evidence="2"/>
<evidence type="ECO:0000313" key="8">
    <source>
        <dbReference type="Proteomes" id="UP000002892"/>
    </source>
</evidence>
<evidence type="ECO:0000259" key="6">
    <source>
        <dbReference type="Pfam" id="PF00155"/>
    </source>
</evidence>
<dbReference type="OrthoDB" id="9802872at2"/>
<dbReference type="HOGENOM" id="CLU_017584_15_0_9"/>
<dbReference type="SUPFAM" id="SSF53383">
    <property type="entry name" value="PLP-dependent transferases"/>
    <property type="match status" value="1"/>
</dbReference>
<dbReference type="Gene3D" id="3.40.640.10">
    <property type="entry name" value="Type I PLP-dependent aspartate aminotransferase-like (Major domain)"/>
    <property type="match status" value="1"/>
</dbReference>
<evidence type="ECO:0000256" key="4">
    <source>
        <dbReference type="ARBA" id="ARBA00023239"/>
    </source>
</evidence>
<dbReference type="InterPro" id="IPR004839">
    <property type="entry name" value="Aminotransferase_I/II_large"/>
</dbReference>
<name>I4D6B6_DESAJ</name>
<dbReference type="PANTHER" id="PTHR43525">
    <property type="entry name" value="PROTEIN MALY"/>
    <property type="match status" value="1"/>
</dbReference>
<dbReference type="Proteomes" id="UP000002892">
    <property type="component" value="Chromosome"/>
</dbReference>
<dbReference type="EMBL" id="CP003639">
    <property type="protein sequence ID" value="AFM41340.1"/>
    <property type="molecule type" value="Genomic_DNA"/>
</dbReference>
<dbReference type="InterPro" id="IPR015422">
    <property type="entry name" value="PyrdxlP-dep_Trfase_small"/>
</dbReference>
<feature type="domain" description="Aminotransferase class I/classII large" evidence="6">
    <location>
        <begin position="30"/>
        <end position="383"/>
    </location>
</feature>
<dbReference type="KEGG" id="dai:Desaci_2387"/>
<dbReference type="PANTHER" id="PTHR43525:SF1">
    <property type="entry name" value="PROTEIN MALY"/>
    <property type="match status" value="1"/>
</dbReference>
<evidence type="ECO:0000256" key="5">
    <source>
        <dbReference type="ARBA" id="ARBA00037974"/>
    </source>
</evidence>
<dbReference type="Pfam" id="PF00155">
    <property type="entry name" value="Aminotran_1_2"/>
    <property type="match status" value="1"/>
</dbReference>
<dbReference type="NCBIfam" id="TIGR04350">
    <property type="entry name" value="C_S_lyase_PatB"/>
    <property type="match status" value="1"/>
</dbReference>
<organism evidence="7 8">
    <name type="scientific">Desulfosporosinus acidiphilus (strain DSM 22704 / JCM 16185 / SJ4)</name>
    <dbReference type="NCBI Taxonomy" id="646529"/>
    <lineage>
        <taxon>Bacteria</taxon>
        <taxon>Bacillati</taxon>
        <taxon>Bacillota</taxon>
        <taxon>Clostridia</taxon>
        <taxon>Eubacteriales</taxon>
        <taxon>Desulfitobacteriaceae</taxon>
        <taxon>Desulfosporosinus</taxon>
    </lineage>
</organism>
<dbReference type="Gene3D" id="3.90.1150.10">
    <property type="entry name" value="Aspartate Aminotransferase, domain 1"/>
    <property type="match status" value="1"/>
</dbReference>
<dbReference type="GO" id="GO:0030170">
    <property type="term" value="F:pyridoxal phosphate binding"/>
    <property type="evidence" value="ECO:0007669"/>
    <property type="project" value="InterPro"/>
</dbReference>
<protein>
    <recommendedName>
        <fullName evidence="2">cysteine-S-conjugate beta-lyase</fullName>
        <ecNumber evidence="2">4.4.1.13</ecNumber>
    </recommendedName>
</protein>
<dbReference type="GO" id="GO:0047804">
    <property type="term" value="F:cysteine-S-conjugate beta-lyase activity"/>
    <property type="evidence" value="ECO:0007669"/>
    <property type="project" value="UniProtKB-EC"/>
</dbReference>
<evidence type="ECO:0000256" key="2">
    <source>
        <dbReference type="ARBA" id="ARBA00012224"/>
    </source>
</evidence>
<dbReference type="InterPro" id="IPR015424">
    <property type="entry name" value="PyrdxlP-dep_Trfase"/>
</dbReference>
<dbReference type="RefSeq" id="WP_014827340.1">
    <property type="nucleotide sequence ID" value="NC_018068.1"/>
</dbReference>
<comment type="cofactor">
    <cofactor evidence="1">
        <name>pyridoxal 5'-phosphate</name>
        <dbReference type="ChEBI" id="CHEBI:597326"/>
    </cofactor>
</comment>
<evidence type="ECO:0000256" key="3">
    <source>
        <dbReference type="ARBA" id="ARBA00022898"/>
    </source>
</evidence>
<gene>
    <name evidence="7" type="ordered locus">Desaci_2387</name>
</gene>
<dbReference type="InterPro" id="IPR027619">
    <property type="entry name" value="C-S_lyase_PatB-like"/>
</dbReference>
<dbReference type="AlphaFoldDB" id="I4D6B6"/>
<comment type="similarity">
    <text evidence="5">Belongs to the class-II pyridoxal-phosphate-dependent aminotransferase family. MalY/PatB cystathionine beta-lyase subfamily.</text>
</comment>
<sequence>MNCNFDKLHDRRRTGSLKWDFNQKIFGREDILPLWVADMDFQAPQAVVEALVKRAQHGIYGYTDGMDQYYESVIAWMEERHGWQIQRDWIVYSPGIVPALNELVRAFAKPGDKILLQSPVYHPFFQAIKNHGCEVVNNQLGLRDGRYTINFDDLEKKFADGVKFMIFCSPHNPVGRVWEREELELLGKLCLTYDVLLISDEIHGDLIYDGYRHLPFGSLSLELAQHSIVCTAPSKTFNLAGLQTSNIIIPNEKYREIYKSSVNLTGIHLPNVFGATAMEAAYREGRAWLDQLMVYLQGNLDYLLLRVSQELPQIKVIKPEGTYLVWLDFRALGLDPKALQEFLVHKAGVGLNAGYGFGPGGEGFERINIGCPRSLLEEGLGRIIRAVKDL</sequence>
<dbReference type="InterPro" id="IPR051798">
    <property type="entry name" value="Class-II_PLP-Dep_Aminotrans"/>
</dbReference>
<dbReference type="STRING" id="646529.Desaci_2387"/>
<evidence type="ECO:0000313" key="7">
    <source>
        <dbReference type="EMBL" id="AFM41340.1"/>
    </source>
</evidence>
<keyword evidence="3" id="KW-0663">Pyridoxal phosphate</keyword>
<dbReference type="eggNOG" id="COG1168">
    <property type="taxonomic scope" value="Bacteria"/>
</dbReference>
<evidence type="ECO:0000256" key="1">
    <source>
        <dbReference type="ARBA" id="ARBA00001933"/>
    </source>
</evidence>
<reference evidence="7 8" key="1">
    <citation type="journal article" date="2012" name="J. Bacteriol.">
        <title>Complete genome sequences of Desulfosporosinus orientis DSM765T, Desulfosporosinus youngiae DSM17734T, Desulfosporosinus meridiei DSM13257T, and Desulfosporosinus acidiphilus DSM22704T.</title>
        <authorList>
            <person name="Pester M."/>
            <person name="Brambilla E."/>
            <person name="Alazard D."/>
            <person name="Rattei T."/>
            <person name="Weinmaier T."/>
            <person name="Han J."/>
            <person name="Lucas S."/>
            <person name="Lapidus A."/>
            <person name="Cheng J.F."/>
            <person name="Goodwin L."/>
            <person name="Pitluck S."/>
            <person name="Peters L."/>
            <person name="Ovchinnikova G."/>
            <person name="Teshima H."/>
            <person name="Detter J.C."/>
            <person name="Han C.S."/>
            <person name="Tapia R."/>
            <person name="Land M.L."/>
            <person name="Hauser L."/>
            <person name="Kyrpides N.C."/>
            <person name="Ivanova N.N."/>
            <person name="Pagani I."/>
            <person name="Huntmann M."/>
            <person name="Wei C.L."/>
            <person name="Davenport K.W."/>
            <person name="Daligault H."/>
            <person name="Chain P.S."/>
            <person name="Chen A."/>
            <person name="Mavromatis K."/>
            <person name="Markowitz V."/>
            <person name="Szeto E."/>
            <person name="Mikhailova N."/>
            <person name="Pati A."/>
            <person name="Wagner M."/>
            <person name="Woyke T."/>
            <person name="Ollivier B."/>
            <person name="Klenk H.P."/>
            <person name="Spring S."/>
            <person name="Loy A."/>
        </authorList>
    </citation>
    <scope>NUCLEOTIDE SEQUENCE [LARGE SCALE GENOMIC DNA]</scope>
    <source>
        <strain evidence="8">DSM 22704 / JCM 16185 / SJ4</strain>
    </source>
</reference>
<dbReference type="InterPro" id="IPR015421">
    <property type="entry name" value="PyrdxlP-dep_Trfase_major"/>
</dbReference>
<accession>I4D6B6</accession>
<keyword evidence="8" id="KW-1185">Reference proteome</keyword>
<proteinExistence type="inferred from homology"/>
<keyword evidence="4" id="KW-0456">Lyase</keyword>